<comment type="caution">
    <text evidence="1">The sequence shown here is derived from an EMBL/GenBank/DDBJ whole genome shotgun (WGS) entry which is preliminary data.</text>
</comment>
<dbReference type="EMBL" id="AOTZ01000009">
    <property type="protein sequence ID" value="EZP75015.1"/>
    <property type="molecule type" value="Genomic_DNA"/>
</dbReference>
<reference evidence="1 2" key="1">
    <citation type="journal article" date="2014" name="Appl. Microbiol. Biotechnol.">
        <title>Transformable facultative thermophile Geobacillus stearothermophilus NUB3621 as a host strain for metabolic engineering.</title>
        <authorList>
            <person name="Blanchard K."/>
            <person name="Robic S."/>
            <person name="Matsumura I."/>
        </authorList>
    </citation>
    <scope>NUCLEOTIDE SEQUENCE [LARGE SCALE GENOMIC DNA]</scope>
    <source>
        <strain evidence="1 2">NUB3621</strain>
    </source>
</reference>
<gene>
    <name evidence="1" type="ORF">H839_15983</name>
</gene>
<name>A0ABC9VA53_9BACL</name>
<sequence length="67" mass="8269">MLRPSDLLVPYSKWREINPEELTNEEREWYREWESHDLSVSPMSDEERKLIRYGHYLGWFAAKNKKQ</sequence>
<dbReference type="Proteomes" id="UP000023566">
    <property type="component" value="Chromosome"/>
</dbReference>
<proteinExistence type="predicted"/>
<dbReference type="AlphaFoldDB" id="A0ABC9VA53"/>
<evidence type="ECO:0000313" key="2">
    <source>
        <dbReference type="Proteomes" id="UP000023566"/>
    </source>
</evidence>
<evidence type="ECO:0000313" key="1">
    <source>
        <dbReference type="EMBL" id="EZP75015.1"/>
    </source>
</evidence>
<organism evidence="1 2">
    <name type="scientific">Parageobacillus genomosp. 1</name>
    <dbReference type="NCBI Taxonomy" id="1295642"/>
    <lineage>
        <taxon>Bacteria</taxon>
        <taxon>Bacillati</taxon>
        <taxon>Bacillota</taxon>
        <taxon>Bacilli</taxon>
        <taxon>Bacillales</taxon>
        <taxon>Anoxybacillaceae</taxon>
        <taxon>Parageobacillus</taxon>
    </lineage>
</organism>
<protein>
    <submittedName>
        <fullName evidence="1">Uncharacterized protein</fullName>
    </submittedName>
</protein>
<keyword evidence="2" id="KW-1185">Reference proteome</keyword>
<accession>A0ABC9VA53</accession>